<dbReference type="GO" id="GO:0000917">
    <property type="term" value="P:division septum assembly"/>
    <property type="evidence" value="ECO:0007669"/>
    <property type="project" value="UniProtKB-KW"/>
</dbReference>
<dbReference type="RefSeq" id="WP_138192849.1">
    <property type="nucleotide sequence ID" value="NZ_VCIW01000002.1"/>
</dbReference>
<dbReference type="EMBL" id="VCIW01000002">
    <property type="protein sequence ID" value="TLS53531.1"/>
    <property type="molecule type" value="Genomic_DNA"/>
</dbReference>
<dbReference type="OrthoDB" id="9790810at2"/>
<comment type="similarity">
    <text evidence="1 6">Belongs to the MinC family.</text>
</comment>
<protein>
    <recommendedName>
        <fullName evidence="6">Probable septum site-determining protein MinC</fullName>
    </recommendedName>
</protein>
<evidence type="ECO:0000256" key="2">
    <source>
        <dbReference type="ARBA" id="ARBA00022618"/>
    </source>
</evidence>
<feature type="domain" description="Septum formation inhibitor MinC C-terminal" evidence="7">
    <location>
        <begin position="105"/>
        <end position="200"/>
    </location>
</feature>
<dbReference type="Proteomes" id="UP000309676">
    <property type="component" value="Unassembled WGS sequence"/>
</dbReference>
<keyword evidence="3 6" id="KW-0717">Septation</keyword>
<accession>A0A5R9GCR1</accession>
<keyword evidence="4 6" id="KW-0131">Cell cycle</keyword>
<keyword evidence="2 6" id="KW-0132">Cell division</keyword>
<dbReference type="InterPro" id="IPR016098">
    <property type="entry name" value="CAP/MinC_C"/>
</dbReference>
<dbReference type="Gene3D" id="2.160.20.70">
    <property type="match status" value="1"/>
</dbReference>
<organism evidence="9 10">
    <name type="scientific">Paenibacillus antri</name>
    <dbReference type="NCBI Taxonomy" id="2582848"/>
    <lineage>
        <taxon>Bacteria</taxon>
        <taxon>Bacillati</taxon>
        <taxon>Bacillota</taxon>
        <taxon>Bacilli</taxon>
        <taxon>Bacillales</taxon>
        <taxon>Paenibacillaceae</taxon>
        <taxon>Paenibacillus</taxon>
    </lineage>
</organism>
<comment type="caution">
    <text evidence="9">The sequence shown here is derived from an EMBL/GenBank/DDBJ whole genome shotgun (WGS) entry which is preliminary data.</text>
</comment>
<keyword evidence="10" id="KW-1185">Reference proteome</keyword>
<gene>
    <name evidence="6" type="primary">minC</name>
    <name evidence="9" type="ORF">FE782_04470</name>
</gene>
<evidence type="ECO:0000256" key="1">
    <source>
        <dbReference type="ARBA" id="ARBA00006291"/>
    </source>
</evidence>
<comment type="function">
    <text evidence="6">Cell division inhibitor that blocks the formation of polar Z ring septums. Rapidly oscillates between the poles of the cell to destabilize FtsZ filaments that have formed before they mature into polar Z rings. Prevents FtsZ polymerization.</text>
</comment>
<dbReference type="AlphaFoldDB" id="A0A5R9GCR1"/>
<evidence type="ECO:0000256" key="6">
    <source>
        <dbReference type="HAMAP-Rule" id="MF_00267"/>
    </source>
</evidence>
<dbReference type="GO" id="GO:0000902">
    <property type="term" value="P:cell morphogenesis"/>
    <property type="evidence" value="ECO:0007669"/>
    <property type="project" value="InterPro"/>
</dbReference>
<sequence length="218" mass="23593">MSTTKSLVTIKGVKEGLLFVLDDAAPLPDVLSDLSHKLEHTHSQFLTGPIVHVHVRLGKRPSTDETKAALKEAFAFRGNLLVQSIVSDSQESSAALPLLPAMKTITGIVRSGQTLHHDGDVLLLGDVNPGGTITSTGHILILGSLRGLAHAGVEGDDGAIIAASYLRPTQLRIAGVVSRPPDEWGFQEAFMEFAYLREGVMEIEKIHQLHRIRPQLKH</sequence>
<comment type="subunit">
    <text evidence="5 6">Interacts with MinD and FtsZ.</text>
</comment>
<evidence type="ECO:0000256" key="3">
    <source>
        <dbReference type="ARBA" id="ARBA00023210"/>
    </source>
</evidence>
<dbReference type="InterPro" id="IPR055219">
    <property type="entry name" value="MinC_N_1"/>
</dbReference>
<dbReference type="Gene3D" id="3.30.160.540">
    <property type="match status" value="1"/>
</dbReference>
<dbReference type="InterPro" id="IPR013033">
    <property type="entry name" value="MinC"/>
</dbReference>
<evidence type="ECO:0000256" key="5">
    <source>
        <dbReference type="ARBA" id="ARBA00046874"/>
    </source>
</evidence>
<feature type="domain" description="Septum site-determining protein MinC N-terminal" evidence="8">
    <location>
        <begin position="8"/>
        <end position="85"/>
    </location>
</feature>
<dbReference type="Pfam" id="PF22642">
    <property type="entry name" value="MinC_N_1"/>
    <property type="match status" value="1"/>
</dbReference>
<name>A0A5R9GCR1_9BACL</name>
<evidence type="ECO:0000259" key="7">
    <source>
        <dbReference type="Pfam" id="PF03775"/>
    </source>
</evidence>
<dbReference type="InterPro" id="IPR036145">
    <property type="entry name" value="MinC_C_sf"/>
</dbReference>
<dbReference type="PANTHER" id="PTHR34108:SF1">
    <property type="entry name" value="SEPTUM SITE-DETERMINING PROTEIN MINC"/>
    <property type="match status" value="1"/>
</dbReference>
<evidence type="ECO:0000259" key="8">
    <source>
        <dbReference type="Pfam" id="PF22642"/>
    </source>
</evidence>
<evidence type="ECO:0000313" key="10">
    <source>
        <dbReference type="Proteomes" id="UP000309676"/>
    </source>
</evidence>
<dbReference type="HAMAP" id="MF_00267">
    <property type="entry name" value="MinC"/>
    <property type="match status" value="1"/>
</dbReference>
<proteinExistence type="inferred from homology"/>
<dbReference type="SUPFAM" id="SSF63848">
    <property type="entry name" value="Cell-division inhibitor MinC, C-terminal domain"/>
    <property type="match status" value="1"/>
</dbReference>
<evidence type="ECO:0000313" key="9">
    <source>
        <dbReference type="EMBL" id="TLS53531.1"/>
    </source>
</evidence>
<dbReference type="GO" id="GO:1901891">
    <property type="term" value="P:regulation of cell septum assembly"/>
    <property type="evidence" value="ECO:0007669"/>
    <property type="project" value="InterPro"/>
</dbReference>
<evidence type="ECO:0000256" key="4">
    <source>
        <dbReference type="ARBA" id="ARBA00023306"/>
    </source>
</evidence>
<dbReference type="PANTHER" id="PTHR34108">
    <property type="entry name" value="SEPTUM SITE-DETERMINING PROTEIN MINC"/>
    <property type="match status" value="1"/>
</dbReference>
<dbReference type="InterPro" id="IPR005526">
    <property type="entry name" value="Septum_form_inhib_MinC_C"/>
</dbReference>
<reference evidence="9 10" key="1">
    <citation type="submission" date="2019-05" db="EMBL/GenBank/DDBJ databases">
        <authorList>
            <person name="Narsing Rao M.P."/>
            <person name="Li W.J."/>
        </authorList>
    </citation>
    <scope>NUCLEOTIDE SEQUENCE [LARGE SCALE GENOMIC DNA]</scope>
    <source>
        <strain evidence="9 10">SYSU_K30003</strain>
    </source>
</reference>
<dbReference type="Pfam" id="PF03775">
    <property type="entry name" value="MinC_C"/>
    <property type="match status" value="1"/>
</dbReference>